<keyword evidence="1" id="KW-1133">Transmembrane helix</keyword>
<dbReference type="InterPro" id="IPR003425">
    <property type="entry name" value="CCB3/YggT"/>
</dbReference>
<dbReference type="Proteomes" id="UP000254704">
    <property type="component" value="Unassembled WGS sequence"/>
</dbReference>
<dbReference type="EMBL" id="UGTV01000007">
    <property type="protein sequence ID" value="SUC03660.1"/>
    <property type="molecule type" value="Genomic_DNA"/>
</dbReference>
<protein>
    <submittedName>
        <fullName evidence="2">Putative transmembrane protein</fullName>
    </submittedName>
</protein>
<dbReference type="Pfam" id="PF02325">
    <property type="entry name" value="CCB3_YggT"/>
    <property type="match status" value="1"/>
</dbReference>
<dbReference type="GO" id="GO:0016020">
    <property type="term" value="C:membrane"/>
    <property type="evidence" value="ECO:0007669"/>
    <property type="project" value="InterPro"/>
</dbReference>
<evidence type="ECO:0000256" key="1">
    <source>
        <dbReference type="SAM" id="Phobius"/>
    </source>
</evidence>
<accession>A0A379ERS4</accession>
<keyword evidence="1" id="KW-0472">Membrane</keyword>
<dbReference type="AlphaFoldDB" id="A0A379ERS4"/>
<evidence type="ECO:0000313" key="2">
    <source>
        <dbReference type="EMBL" id="SUC03660.1"/>
    </source>
</evidence>
<proteinExistence type="predicted"/>
<keyword evidence="1 2" id="KW-0812">Transmembrane</keyword>
<reference evidence="2 3" key="1">
    <citation type="submission" date="2018-06" db="EMBL/GenBank/DDBJ databases">
        <authorList>
            <consortium name="Pathogen Informatics"/>
            <person name="Doyle S."/>
        </authorList>
    </citation>
    <scope>NUCLEOTIDE SEQUENCE [LARGE SCALE GENOMIC DNA]</scope>
    <source>
        <strain evidence="2 3">NCTC11621</strain>
    </source>
</reference>
<evidence type="ECO:0000313" key="3">
    <source>
        <dbReference type="Proteomes" id="UP000254704"/>
    </source>
</evidence>
<feature type="transmembrane region" description="Helical" evidence="1">
    <location>
        <begin position="61"/>
        <end position="79"/>
    </location>
</feature>
<organism evidence="2 3">
    <name type="scientific">Pasteurella canis</name>
    <dbReference type="NCBI Taxonomy" id="753"/>
    <lineage>
        <taxon>Bacteria</taxon>
        <taxon>Pseudomonadati</taxon>
        <taxon>Pseudomonadota</taxon>
        <taxon>Gammaproteobacteria</taxon>
        <taxon>Pasteurellales</taxon>
        <taxon>Pasteurellaceae</taxon>
        <taxon>Pasteurella</taxon>
    </lineage>
</organism>
<gene>
    <name evidence="2" type="ORF">NCTC11621_00094</name>
</gene>
<sequence>MNSLQILIFTLIDVYGFILVLRAWFQFSRVDFYNPLSQGLVKITQPVLSPLRTFIPTFRNIDLAALILAFLLFSINFPSHI</sequence>
<name>A0A379ERS4_9PAST</name>
<feature type="transmembrane region" description="Helical" evidence="1">
    <location>
        <begin position="6"/>
        <end position="25"/>
    </location>
</feature>